<feature type="transmembrane region" description="Helical" evidence="18">
    <location>
        <begin position="58"/>
        <end position="80"/>
    </location>
</feature>
<comment type="function">
    <text evidence="1">Core subunit of the mitochondrial membrane respiratory chain NADH dehydrogenase (Complex I) that is believed to belong to the minimal assembly required for catalysis. Complex I functions in the transfer of electrons from NADH to the respiratory chain. The immediate electron acceptor for the enzyme is believed to be ubiquinone.</text>
</comment>
<feature type="transmembrane region" description="Helical" evidence="18">
    <location>
        <begin position="165"/>
        <end position="186"/>
    </location>
</feature>
<evidence type="ECO:0000256" key="8">
    <source>
        <dbReference type="ARBA" id="ARBA00022692"/>
    </source>
</evidence>
<evidence type="ECO:0000256" key="11">
    <source>
        <dbReference type="ARBA" id="ARBA00022982"/>
    </source>
</evidence>
<dbReference type="InterPro" id="IPR003917">
    <property type="entry name" value="NADH_UbQ_OxRdtase_chain2"/>
</dbReference>
<keyword evidence="7 18" id="KW-0679">Respiratory chain</keyword>
<evidence type="ECO:0000259" key="19">
    <source>
        <dbReference type="Pfam" id="PF00361"/>
    </source>
</evidence>
<dbReference type="AlphaFoldDB" id="A0A6H0EXA0"/>
<evidence type="ECO:0000313" key="20">
    <source>
        <dbReference type="EMBL" id="QIT06445.1"/>
    </source>
</evidence>
<dbReference type="EC" id="7.1.1.2" evidence="4 18"/>
<dbReference type="GO" id="GO:0006120">
    <property type="term" value="P:mitochondrial electron transport, NADH to ubiquinone"/>
    <property type="evidence" value="ECO:0007669"/>
    <property type="project" value="InterPro"/>
</dbReference>
<keyword evidence="16 18" id="KW-0472">Membrane</keyword>
<evidence type="ECO:0000256" key="13">
    <source>
        <dbReference type="ARBA" id="ARBA00023027"/>
    </source>
</evidence>
<accession>A0A6H0EXA0</accession>
<feature type="transmembrane region" description="Helical" evidence="18">
    <location>
        <begin position="263"/>
        <end position="284"/>
    </location>
</feature>
<dbReference type="PRINTS" id="PR01436">
    <property type="entry name" value="NADHDHGNASE2"/>
</dbReference>
<feature type="domain" description="NADH:quinone oxidoreductase/Mrp antiporter transmembrane" evidence="19">
    <location>
        <begin position="24"/>
        <end position="279"/>
    </location>
</feature>
<organism evidence="20">
    <name type="scientific">Cyphoderus albinus</name>
    <dbReference type="NCBI Taxonomy" id="1499079"/>
    <lineage>
        <taxon>Eukaryota</taxon>
        <taxon>Metazoa</taxon>
        <taxon>Ecdysozoa</taxon>
        <taxon>Arthropoda</taxon>
        <taxon>Hexapoda</taxon>
        <taxon>Collembola</taxon>
        <taxon>Entomobryomorpha</taxon>
        <taxon>Entomobryoidea</taxon>
        <taxon>Paronellidae</taxon>
        <taxon>Cyphoderus</taxon>
    </lineage>
</organism>
<keyword evidence="15 18" id="KW-0496">Mitochondrion</keyword>
<feature type="transmembrane region" description="Helical" evidence="18">
    <location>
        <begin position="232"/>
        <end position="251"/>
    </location>
</feature>
<evidence type="ECO:0000256" key="14">
    <source>
        <dbReference type="ARBA" id="ARBA00023075"/>
    </source>
</evidence>
<dbReference type="CTD" id="4536"/>
<evidence type="ECO:0000256" key="4">
    <source>
        <dbReference type="ARBA" id="ARBA00012944"/>
    </source>
</evidence>
<evidence type="ECO:0000256" key="18">
    <source>
        <dbReference type="RuleBase" id="RU003403"/>
    </source>
</evidence>
<evidence type="ECO:0000256" key="12">
    <source>
        <dbReference type="ARBA" id="ARBA00022989"/>
    </source>
</evidence>
<comment type="similarity">
    <text evidence="3 18">Belongs to the complex I subunit 2 family.</text>
</comment>
<dbReference type="InterPro" id="IPR050175">
    <property type="entry name" value="Complex_I_Subunit_2"/>
</dbReference>
<keyword evidence="6" id="KW-0813">Transport</keyword>
<sequence>MFIKSYMVIFFIFLVIGTMISVSANNWFTVWLGLEINLMSMIPIMINKLSQPLSEASIKYFITQALASVILIISTVNNMFMNNMINLEMMNLLIIISLLMKSGMAPFHFWFPQVIMNMNWLQSLILFTWQKIAPLILISSSLSYSLIWASALSAMVGAISGLNQTILKLMLTFSSISHSGWMVMACSMNFKLWFLYFSVYSFLIISIINIVWNKYIKINEINFINNSTQFKMSWSSLILSLGGLPPMIGFLSKMMVINKIMFYSLFFVMSFLIFSSLISLYWYLRMIYSSLMIFSKNMKSIFYVNKSQMSLMLWVSTSMNITSPTLLFILT</sequence>
<evidence type="ECO:0000256" key="7">
    <source>
        <dbReference type="ARBA" id="ARBA00022660"/>
    </source>
</evidence>
<dbReference type="EMBL" id="MK431896">
    <property type="protein sequence ID" value="QIT06445.1"/>
    <property type="molecule type" value="Genomic_DNA"/>
</dbReference>
<feature type="transmembrane region" description="Helical" evidence="18">
    <location>
        <begin position="193"/>
        <end position="212"/>
    </location>
</feature>
<keyword evidence="9 18" id="KW-0999">Mitochondrion inner membrane</keyword>
<comment type="function">
    <text evidence="18">Core subunit of the mitochondrial membrane respiratory chain NADH dehydrogenase (Complex I) which catalyzes electron transfer from NADH through the respiratory chain, using ubiquinone as an electron acceptor. Essential for the catalytic activity and assembly of complex I.</text>
</comment>
<evidence type="ECO:0000256" key="6">
    <source>
        <dbReference type="ARBA" id="ARBA00022448"/>
    </source>
</evidence>
<keyword evidence="12 18" id="KW-1133">Transmembrane helix</keyword>
<evidence type="ECO:0000256" key="10">
    <source>
        <dbReference type="ARBA" id="ARBA00022967"/>
    </source>
</evidence>
<dbReference type="RefSeq" id="YP_009753964.1">
    <property type="nucleotide sequence ID" value="NC_046888.1"/>
</dbReference>
<keyword evidence="8 18" id="KW-0812">Transmembrane</keyword>
<evidence type="ECO:0000256" key="15">
    <source>
        <dbReference type="ARBA" id="ARBA00023128"/>
    </source>
</evidence>
<comment type="subcellular location">
    <subcellularLocation>
        <location evidence="2 18">Mitochondrion inner membrane</location>
        <topology evidence="2 18">Multi-pass membrane protein</topology>
    </subcellularLocation>
</comment>
<evidence type="ECO:0000256" key="3">
    <source>
        <dbReference type="ARBA" id="ARBA00007012"/>
    </source>
</evidence>
<keyword evidence="10 18" id="KW-1278">Translocase</keyword>
<dbReference type="GO" id="GO:0008137">
    <property type="term" value="F:NADH dehydrogenase (ubiquinone) activity"/>
    <property type="evidence" value="ECO:0007669"/>
    <property type="project" value="UniProtKB-EC"/>
</dbReference>
<dbReference type="GeneID" id="54104845"/>
<evidence type="ECO:0000256" key="1">
    <source>
        <dbReference type="ARBA" id="ARBA00003257"/>
    </source>
</evidence>
<gene>
    <name evidence="20" type="primary">ND2</name>
</gene>
<comment type="catalytic activity">
    <reaction evidence="17 18">
        <text>a ubiquinone + NADH + 5 H(+)(in) = a ubiquinol + NAD(+) + 4 H(+)(out)</text>
        <dbReference type="Rhea" id="RHEA:29091"/>
        <dbReference type="Rhea" id="RHEA-COMP:9565"/>
        <dbReference type="Rhea" id="RHEA-COMP:9566"/>
        <dbReference type="ChEBI" id="CHEBI:15378"/>
        <dbReference type="ChEBI" id="CHEBI:16389"/>
        <dbReference type="ChEBI" id="CHEBI:17976"/>
        <dbReference type="ChEBI" id="CHEBI:57540"/>
        <dbReference type="ChEBI" id="CHEBI:57945"/>
        <dbReference type="EC" id="7.1.1.2"/>
    </reaction>
</comment>
<keyword evidence="13 18" id="KW-0520">NAD</keyword>
<evidence type="ECO:0000256" key="9">
    <source>
        <dbReference type="ARBA" id="ARBA00022792"/>
    </source>
</evidence>
<name>A0A6H0EXA0_9HEXA</name>
<keyword evidence="11 18" id="KW-0249">Electron transport</keyword>
<evidence type="ECO:0000256" key="5">
    <source>
        <dbReference type="ARBA" id="ARBA00021008"/>
    </source>
</evidence>
<evidence type="ECO:0000256" key="17">
    <source>
        <dbReference type="ARBA" id="ARBA00049551"/>
    </source>
</evidence>
<dbReference type="InterPro" id="IPR001750">
    <property type="entry name" value="ND/Mrp_TM"/>
</dbReference>
<dbReference type="GO" id="GO:0005743">
    <property type="term" value="C:mitochondrial inner membrane"/>
    <property type="evidence" value="ECO:0007669"/>
    <property type="project" value="UniProtKB-SubCell"/>
</dbReference>
<dbReference type="Pfam" id="PF00361">
    <property type="entry name" value="Proton_antipo_M"/>
    <property type="match status" value="1"/>
</dbReference>
<reference evidence="20" key="1">
    <citation type="submission" date="2019-01" db="EMBL/GenBank/DDBJ databases">
        <title>Mitochondrial phylogenomics of Collembola.</title>
        <authorList>
            <person name="Sun X."/>
            <person name="Xie Z.-J."/>
            <person name="Dong J."/>
            <person name="Yu D.-Y."/>
        </authorList>
    </citation>
    <scope>NUCLEOTIDE SEQUENCE</scope>
</reference>
<proteinExistence type="inferred from homology"/>
<dbReference type="PANTHER" id="PTHR46552:SF1">
    <property type="entry name" value="NADH-UBIQUINONE OXIDOREDUCTASE CHAIN 2"/>
    <property type="match status" value="1"/>
</dbReference>
<feature type="transmembrane region" description="Helical" evidence="18">
    <location>
        <begin position="132"/>
        <end position="159"/>
    </location>
</feature>
<evidence type="ECO:0000256" key="2">
    <source>
        <dbReference type="ARBA" id="ARBA00004448"/>
    </source>
</evidence>
<feature type="transmembrane region" description="Helical" evidence="18">
    <location>
        <begin position="92"/>
        <end position="111"/>
    </location>
</feature>
<evidence type="ECO:0000256" key="16">
    <source>
        <dbReference type="ARBA" id="ARBA00023136"/>
    </source>
</evidence>
<geneLocation type="mitochondrion" evidence="20"/>
<protein>
    <recommendedName>
        <fullName evidence="5 18">NADH-ubiquinone oxidoreductase chain 2</fullName>
        <ecNumber evidence="4 18">7.1.1.2</ecNumber>
    </recommendedName>
</protein>
<keyword evidence="14 18" id="KW-0830">Ubiquinone</keyword>
<dbReference type="PANTHER" id="PTHR46552">
    <property type="entry name" value="NADH-UBIQUINONE OXIDOREDUCTASE CHAIN 2"/>
    <property type="match status" value="1"/>
</dbReference>
<feature type="transmembrane region" description="Helical" evidence="18">
    <location>
        <begin position="5"/>
        <end position="22"/>
    </location>
</feature>
<feature type="transmembrane region" description="Helical" evidence="18">
    <location>
        <begin position="311"/>
        <end position="330"/>
    </location>
</feature>